<dbReference type="PROSITE" id="PS50857">
    <property type="entry name" value="COX2_CUA"/>
    <property type="match status" value="1"/>
</dbReference>
<feature type="domain" description="Cytochrome c" evidence="22">
    <location>
        <begin position="289"/>
        <end position="369"/>
    </location>
</feature>
<evidence type="ECO:0000256" key="13">
    <source>
        <dbReference type="ARBA" id="ARBA00023136"/>
    </source>
</evidence>
<evidence type="ECO:0000256" key="14">
    <source>
        <dbReference type="ARBA" id="ARBA00024688"/>
    </source>
</evidence>
<evidence type="ECO:0000313" key="23">
    <source>
        <dbReference type="EMBL" id="OUS40334.1"/>
    </source>
</evidence>
<comment type="function">
    <text evidence="14 18">Subunits I and II form the functional core of the enzyme complex. Electrons originating in cytochrome c are transferred via heme a and Cu(A) to the binuclear center formed by heme a3 and Cu(B).</text>
</comment>
<sequence>MDSVIKRFILKCQPSHLIPFVLLLFSSLSHSEWGLNMTTSATAIGREIHGLHMTIFYVCVAIAVVVFGIMLYSIIRHRKSLGAVAKPFHESTLVEIIWTAIPLLILVAMAVPATKTLVAMYDTETSDIDIKVTGYQWKWRYQYLNAGIENGDSAEQIDFFSTLTTSQDQMNGLEVKSEHYLLEVDNALVIPINKKVRFLFTAQDVIHSWWVPDLAVKKDAVPGFINESWTIVEQVGIYRGQCAELCGQGHGYMPIVVEAVTEEDYKIWLASQQQAQQSANQVETLSMEQLMAQGKAGYEKNCAACHQVNGLGIPPVFPALKDSAIALGDIQLHTDIVVNGKAGTAMAAFGEQLSPTELAAIITYERNAWGNDKGDSIQPAEIVSFKQAQGE</sequence>
<evidence type="ECO:0000256" key="5">
    <source>
        <dbReference type="ARBA" id="ARBA00022660"/>
    </source>
</evidence>
<evidence type="ECO:0000256" key="6">
    <source>
        <dbReference type="ARBA" id="ARBA00022692"/>
    </source>
</evidence>
<comment type="subcellular location">
    <subcellularLocation>
        <location evidence="17">Cell membrane</location>
        <topology evidence="17">Multi-pass membrane protein</topology>
    </subcellularLocation>
    <subcellularLocation>
        <location evidence="1">Membrane</location>
        <topology evidence="1">Multi-pass membrane protein</topology>
    </subcellularLocation>
</comment>
<evidence type="ECO:0000313" key="24">
    <source>
        <dbReference type="Proteomes" id="UP000227088"/>
    </source>
</evidence>
<keyword evidence="4 16" id="KW-0349">Heme</keyword>
<comment type="catalytic activity">
    <reaction evidence="15 18">
        <text>4 Fe(II)-[cytochrome c] + O2 + 8 H(+)(in) = 4 Fe(III)-[cytochrome c] + 2 H2O + 4 H(+)(out)</text>
        <dbReference type="Rhea" id="RHEA:11436"/>
        <dbReference type="Rhea" id="RHEA-COMP:10350"/>
        <dbReference type="Rhea" id="RHEA-COMP:14399"/>
        <dbReference type="ChEBI" id="CHEBI:15377"/>
        <dbReference type="ChEBI" id="CHEBI:15378"/>
        <dbReference type="ChEBI" id="CHEBI:15379"/>
        <dbReference type="ChEBI" id="CHEBI:29033"/>
        <dbReference type="ChEBI" id="CHEBI:29034"/>
        <dbReference type="EC" id="7.1.1.9"/>
    </reaction>
</comment>
<keyword evidence="6 17" id="KW-0812">Transmembrane</keyword>
<evidence type="ECO:0000256" key="1">
    <source>
        <dbReference type="ARBA" id="ARBA00004141"/>
    </source>
</evidence>
<dbReference type="InterPro" id="IPR008972">
    <property type="entry name" value="Cupredoxin"/>
</dbReference>
<dbReference type="Pfam" id="PF13442">
    <property type="entry name" value="Cytochrome_CBB3"/>
    <property type="match status" value="1"/>
</dbReference>
<dbReference type="SUPFAM" id="SSF49503">
    <property type="entry name" value="Cupredoxins"/>
    <property type="match status" value="1"/>
</dbReference>
<dbReference type="PROSITE" id="PS51007">
    <property type="entry name" value="CYTC"/>
    <property type="match status" value="1"/>
</dbReference>
<feature type="transmembrane region" description="Helical" evidence="19">
    <location>
        <begin position="96"/>
        <end position="113"/>
    </location>
</feature>
<evidence type="ECO:0000256" key="18">
    <source>
        <dbReference type="RuleBase" id="RU004024"/>
    </source>
</evidence>
<evidence type="ECO:0000256" key="19">
    <source>
        <dbReference type="SAM" id="Phobius"/>
    </source>
</evidence>
<dbReference type="InterPro" id="IPR045187">
    <property type="entry name" value="CcO_II"/>
</dbReference>
<protein>
    <recommendedName>
        <fullName evidence="18">Cytochrome c oxidase subunit 2</fullName>
        <ecNumber evidence="18">7.1.1.9</ecNumber>
    </recommendedName>
</protein>
<dbReference type="InterPro" id="IPR009056">
    <property type="entry name" value="Cyt_c-like_dom"/>
</dbReference>
<comment type="cofactor">
    <cofactor evidence="18">
        <name>Cu cation</name>
        <dbReference type="ChEBI" id="CHEBI:23378"/>
    </cofactor>
    <text evidence="18">Binds a copper A center.</text>
</comment>
<keyword evidence="8" id="KW-1278">Translocase</keyword>
<evidence type="ECO:0000256" key="10">
    <source>
        <dbReference type="ARBA" id="ARBA00022989"/>
    </source>
</evidence>
<feature type="domain" description="Cytochrome oxidase subunit II transmembrane region profile" evidence="21">
    <location>
        <begin position="29"/>
        <end position="124"/>
    </location>
</feature>
<keyword evidence="12 18" id="KW-0186">Copper</keyword>
<evidence type="ECO:0000256" key="15">
    <source>
        <dbReference type="ARBA" id="ARBA00047816"/>
    </source>
</evidence>
<dbReference type="Gene3D" id="1.10.760.10">
    <property type="entry name" value="Cytochrome c-like domain"/>
    <property type="match status" value="1"/>
</dbReference>
<dbReference type="InterPro" id="IPR002429">
    <property type="entry name" value="CcO_II-like_C"/>
</dbReference>
<comment type="similarity">
    <text evidence="2 17">Belongs to the cytochrome c oxidase subunit 2 family.</text>
</comment>
<dbReference type="GO" id="GO:0005886">
    <property type="term" value="C:plasma membrane"/>
    <property type="evidence" value="ECO:0007669"/>
    <property type="project" value="UniProtKB-SubCell"/>
</dbReference>
<dbReference type="Pfam" id="PF02790">
    <property type="entry name" value="COX2_TM"/>
    <property type="match status" value="1"/>
</dbReference>
<accession>A0A1Y5HWQ9</accession>
<dbReference type="GO" id="GO:0005507">
    <property type="term" value="F:copper ion binding"/>
    <property type="evidence" value="ECO:0007669"/>
    <property type="project" value="InterPro"/>
</dbReference>
<keyword evidence="10 19" id="KW-1133">Transmembrane helix</keyword>
<keyword evidence="11 16" id="KW-0408">Iron</keyword>
<dbReference type="AlphaFoldDB" id="A0A1Y5HWQ9"/>
<dbReference type="PRINTS" id="PR01166">
    <property type="entry name" value="CYCOXIDASEII"/>
</dbReference>
<dbReference type="InterPro" id="IPR014222">
    <property type="entry name" value="Cyt_c_oxidase_su2"/>
</dbReference>
<keyword evidence="5 17" id="KW-0679">Respiratory chain</keyword>
<dbReference type="PROSITE" id="PS50999">
    <property type="entry name" value="COX2_TM"/>
    <property type="match status" value="1"/>
</dbReference>
<evidence type="ECO:0000259" key="20">
    <source>
        <dbReference type="PROSITE" id="PS50857"/>
    </source>
</evidence>
<dbReference type="PANTHER" id="PTHR22888:SF9">
    <property type="entry name" value="CYTOCHROME C OXIDASE SUBUNIT 2"/>
    <property type="match status" value="1"/>
</dbReference>
<dbReference type="Gene3D" id="2.60.40.420">
    <property type="entry name" value="Cupredoxins - blue copper proteins"/>
    <property type="match status" value="1"/>
</dbReference>
<comment type="caution">
    <text evidence="23">The sequence shown here is derived from an EMBL/GenBank/DDBJ whole genome shotgun (WGS) entry which is preliminary data.</text>
</comment>
<evidence type="ECO:0000256" key="17">
    <source>
        <dbReference type="RuleBase" id="RU000456"/>
    </source>
</evidence>
<dbReference type="EC" id="7.1.1.9" evidence="18"/>
<gene>
    <name evidence="23" type="ORF">A9R00_06535</name>
</gene>
<evidence type="ECO:0000256" key="9">
    <source>
        <dbReference type="ARBA" id="ARBA00022982"/>
    </source>
</evidence>
<feature type="domain" description="Cytochrome oxidase subunit II copper A binding" evidence="20">
    <location>
        <begin position="125"/>
        <end position="271"/>
    </location>
</feature>
<evidence type="ECO:0000256" key="7">
    <source>
        <dbReference type="ARBA" id="ARBA00022723"/>
    </source>
</evidence>
<evidence type="ECO:0000256" key="12">
    <source>
        <dbReference type="ARBA" id="ARBA00023008"/>
    </source>
</evidence>
<evidence type="ECO:0000256" key="3">
    <source>
        <dbReference type="ARBA" id="ARBA00022448"/>
    </source>
</evidence>
<dbReference type="NCBIfam" id="TIGR02866">
    <property type="entry name" value="CoxB"/>
    <property type="match status" value="1"/>
</dbReference>
<evidence type="ECO:0000259" key="21">
    <source>
        <dbReference type="PROSITE" id="PS50999"/>
    </source>
</evidence>
<organism evidence="23 24">
    <name type="scientific">Oleispira antarctica</name>
    <dbReference type="NCBI Taxonomy" id="188908"/>
    <lineage>
        <taxon>Bacteria</taxon>
        <taxon>Pseudomonadati</taxon>
        <taxon>Pseudomonadota</taxon>
        <taxon>Gammaproteobacteria</taxon>
        <taxon>Oceanospirillales</taxon>
        <taxon>Oceanospirillaceae</taxon>
        <taxon>Oleispira</taxon>
    </lineage>
</organism>
<keyword evidence="7 16" id="KW-0479">Metal-binding</keyword>
<evidence type="ECO:0000256" key="2">
    <source>
        <dbReference type="ARBA" id="ARBA00007866"/>
    </source>
</evidence>
<evidence type="ECO:0000259" key="22">
    <source>
        <dbReference type="PROSITE" id="PS51007"/>
    </source>
</evidence>
<dbReference type="GO" id="GO:0016491">
    <property type="term" value="F:oxidoreductase activity"/>
    <property type="evidence" value="ECO:0007669"/>
    <property type="project" value="InterPro"/>
</dbReference>
<feature type="transmembrane region" description="Helical" evidence="19">
    <location>
        <begin position="55"/>
        <end position="75"/>
    </location>
</feature>
<dbReference type="PANTHER" id="PTHR22888">
    <property type="entry name" value="CYTOCHROME C OXIDASE, SUBUNIT II"/>
    <property type="match status" value="1"/>
</dbReference>
<proteinExistence type="inferred from homology"/>
<dbReference type="Pfam" id="PF00116">
    <property type="entry name" value="COX2"/>
    <property type="match status" value="1"/>
</dbReference>
<evidence type="ECO:0000256" key="16">
    <source>
        <dbReference type="PROSITE-ProRule" id="PRU00433"/>
    </source>
</evidence>
<reference evidence="24" key="1">
    <citation type="journal article" date="2017" name="Proc. Natl. Acad. Sci. U.S.A.">
        <title>Simulation of Deepwater Horizon oil plume reveals substrate specialization within a complex community of hydrocarbon degraders.</title>
        <authorList>
            <person name="Hu P."/>
            <person name="Dubinsky E.A."/>
            <person name="Probst A.J."/>
            <person name="Wang J."/>
            <person name="Sieber C.M.K."/>
            <person name="Tom L.M."/>
            <person name="Gardinali P."/>
            <person name="Banfield J.F."/>
            <person name="Atlas R.M."/>
            <person name="Andersen G.L."/>
        </authorList>
    </citation>
    <scope>NUCLEOTIDE SEQUENCE [LARGE SCALE GENOMIC DNA]</scope>
</reference>
<dbReference type="InterPro" id="IPR011759">
    <property type="entry name" value="Cyt_c_oxidase_su2_TM_dom"/>
</dbReference>
<dbReference type="GO" id="GO:0020037">
    <property type="term" value="F:heme binding"/>
    <property type="evidence" value="ECO:0007669"/>
    <property type="project" value="InterPro"/>
</dbReference>
<dbReference type="GO" id="GO:0042773">
    <property type="term" value="P:ATP synthesis coupled electron transport"/>
    <property type="evidence" value="ECO:0007669"/>
    <property type="project" value="TreeGrafter"/>
</dbReference>
<dbReference type="InterPro" id="IPR036257">
    <property type="entry name" value="Cyt_c_oxidase_su2_TM_sf"/>
</dbReference>
<keyword evidence="9 17" id="KW-0249">Electron transport</keyword>
<dbReference type="Gene3D" id="1.10.287.90">
    <property type="match status" value="1"/>
</dbReference>
<evidence type="ECO:0000256" key="11">
    <source>
        <dbReference type="ARBA" id="ARBA00023004"/>
    </source>
</evidence>
<keyword evidence="3 17" id="KW-0813">Transport</keyword>
<keyword evidence="13 19" id="KW-0472">Membrane</keyword>
<dbReference type="InterPro" id="IPR036909">
    <property type="entry name" value="Cyt_c-like_dom_sf"/>
</dbReference>
<dbReference type="SUPFAM" id="SSF46626">
    <property type="entry name" value="Cytochrome c"/>
    <property type="match status" value="1"/>
</dbReference>
<dbReference type="EMBL" id="MABE01000365">
    <property type="protein sequence ID" value="OUS40334.1"/>
    <property type="molecule type" value="Genomic_DNA"/>
</dbReference>
<dbReference type="PROSITE" id="PS00078">
    <property type="entry name" value="COX2"/>
    <property type="match status" value="1"/>
</dbReference>
<name>A0A1Y5HWQ9_OLEAN</name>
<dbReference type="SUPFAM" id="SSF81464">
    <property type="entry name" value="Cytochrome c oxidase subunit II-like, transmembrane region"/>
    <property type="match status" value="1"/>
</dbReference>
<dbReference type="GO" id="GO:0004129">
    <property type="term" value="F:cytochrome-c oxidase activity"/>
    <property type="evidence" value="ECO:0007669"/>
    <property type="project" value="UniProtKB-EC"/>
</dbReference>
<evidence type="ECO:0000256" key="4">
    <source>
        <dbReference type="ARBA" id="ARBA00022617"/>
    </source>
</evidence>
<dbReference type="InterPro" id="IPR001505">
    <property type="entry name" value="Copper_CuA"/>
</dbReference>
<dbReference type="Proteomes" id="UP000227088">
    <property type="component" value="Unassembled WGS sequence"/>
</dbReference>
<evidence type="ECO:0000256" key="8">
    <source>
        <dbReference type="ARBA" id="ARBA00022967"/>
    </source>
</evidence>